<gene>
    <name evidence="7" type="ORF">SAMN05920897_11360</name>
</gene>
<dbReference type="Pfam" id="PF04286">
    <property type="entry name" value="DUF445"/>
    <property type="match status" value="1"/>
</dbReference>
<evidence type="ECO:0000313" key="7">
    <source>
        <dbReference type="EMBL" id="SIQ70338.1"/>
    </source>
</evidence>
<evidence type="ECO:0000256" key="5">
    <source>
        <dbReference type="ARBA" id="ARBA00023136"/>
    </source>
</evidence>
<protein>
    <submittedName>
        <fullName evidence="7">Uncharacterized membrane protein YheB, UPF0754 family</fullName>
    </submittedName>
</protein>
<dbReference type="RefSeq" id="WP_076489266.1">
    <property type="nucleotide sequence ID" value="NZ_FTMS01000013.1"/>
</dbReference>
<keyword evidence="8" id="KW-1185">Reference proteome</keyword>
<dbReference type="STRING" id="159291.SAMN05920897_11360"/>
<evidence type="ECO:0000313" key="8">
    <source>
        <dbReference type="Proteomes" id="UP000186400"/>
    </source>
</evidence>
<dbReference type="OrthoDB" id="9787430at2"/>
<comment type="similarity">
    <text evidence="2">Belongs to the UPF0754 family.</text>
</comment>
<feature type="transmembrane region" description="Helical" evidence="6">
    <location>
        <begin position="6"/>
        <end position="31"/>
    </location>
</feature>
<name>A0A1N6UXL3_9SPIO</name>
<feature type="transmembrane region" description="Helical" evidence="6">
    <location>
        <begin position="421"/>
        <end position="440"/>
    </location>
</feature>
<evidence type="ECO:0000256" key="2">
    <source>
        <dbReference type="ARBA" id="ARBA00008053"/>
    </source>
</evidence>
<comment type="subcellular location">
    <subcellularLocation>
        <location evidence="1">Endomembrane system</location>
    </subcellularLocation>
</comment>
<keyword evidence="3 6" id="KW-0812">Transmembrane</keyword>
<proteinExistence type="inferred from homology"/>
<keyword evidence="4 6" id="KW-1133">Transmembrane helix</keyword>
<sequence length="446" mass="50271">MIRMVLSWSLPVVVGAAIGYLTNTVAIRMLFRPLRPVMLWKVSLPFTPGVIPRQRGELARSIARMVSQDLLSQEVLEKRFSADSFRLGLQRALSRGCVWVSSLPLAAAMEKVDAERLLGHLDFRIKEFLAGPSGRGVRRTIAQGVARALSQRAGKISSVLLEEFSGIRPLEEISSGDAAFLVDEYWPQVAQAAEELLQRQEVREELRQGVEGVVAFALDQLNPMQRLLVAAVQYDRQIAEKMPLLVDRIIQEITRALHQGSCRRRVQEFLAQWLEDHRHSRGRDLFSGELLERFRQILEEGIGREDPLASYLERHLQGLSGVFSPDEPGSEGASLLVRALRAWVCPRGHVLLGDLLPGFRRRRSSLSRWGARRIQALLLGVTREILSHLDVEELVVSRIDSLEVERVESLLMGIIRRHLRWINVFGALLGAMIGASQVVFRLMEVV</sequence>
<keyword evidence="5 6" id="KW-0472">Membrane</keyword>
<accession>A0A1N6UXL3</accession>
<organism evidence="7 8">
    <name type="scientific">Alkalispirochaeta americana</name>
    <dbReference type="NCBI Taxonomy" id="159291"/>
    <lineage>
        <taxon>Bacteria</taxon>
        <taxon>Pseudomonadati</taxon>
        <taxon>Spirochaetota</taxon>
        <taxon>Spirochaetia</taxon>
        <taxon>Spirochaetales</taxon>
        <taxon>Spirochaetaceae</taxon>
        <taxon>Alkalispirochaeta</taxon>
    </lineage>
</organism>
<dbReference type="GO" id="GO:0012505">
    <property type="term" value="C:endomembrane system"/>
    <property type="evidence" value="ECO:0007669"/>
    <property type="project" value="UniProtKB-SubCell"/>
</dbReference>
<evidence type="ECO:0000256" key="4">
    <source>
        <dbReference type="ARBA" id="ARBA00022989"/>
    </source>
</evidence>
<dbReference type="PANTHER" id="PTHR35791:SF1">
    <property type="entry name" value="UPF0754 MEMBRANE PROTEIN YHEB"/>
    <property type="match status" value="1"/>
</dbReference>
<dbReference type="InterPro" id="IPR007383">
    <property type="entry name" value="DUF445"/>
</dbReference>
<dbReference type="Proteomes" id="UP000186400">
    <property type="component" value="Unassembled WGS sequence"/>
</dbReference>
<evidence type="ECO:0000256" key="6">
    <source>
        <dbReference type="SAM" id="Phobius"/>
    </source>
</evidence>
<dbReference type="AlphaFoldDB" id="A0A1N6UXL3"/>
<evidence type="ECO:0000256" key="1">
    <source>
        <dbReference type="ARBA" id="ARBA00004308"/>
    </source>
</evidence>
<reference evidence="7 8" key="1">
    <citation type="submission" date="2017-01" db="EMBL/GenBank/DDBJ databases">
        <authorList>
            <person name="Mah S.A."/>
            <person name="Swanson W.J."/>
            <person name="Moy G.W."/>
            <person name="Vacquier V.D."/>
        </authorList>
    </citation>
    <scope>NUCLEOTIDE SEQUENCE [LARGE SCALE GENOMIC DNA]</scope>
    <source>
        <strain evidence="7 8">ASpG1</strain>
    </source>
</reference>
<dbReference type="PANTHER" id="PTHR35791">
    <property type="entry name" value="UPF0754 MEMBRANE PROTEIN YHEB"/>
    <property type="match status" value="1"/>
</dbReference>
<dbReference type="EMBL" id="FTMS01000013">
    <property type="protein sequence ID" value="SIQ70338.1"/>
    <property type="molecule type" value="Genomic_DNA"/>
</dbReference>
<evidence type="ECO:0000256" key="3">
    <source>
        <dbReference type="ARBA" id="ARBA00022692"/>
    </source>
</evidence>